<reference evidence="12 13" key="1">
    <citation type="submission" date="2023-08" db="EMBL/GenBank/DDBJ databases">
        <title>Black Yeasts Isolated from many extreme environments.</title>
        <authorList>
            <person name="Coleine C."/>
            <person name="Stajich J.E."/>
            <person name="Selbmann L."/>
        </authorList>
    </citation>
    <scope>NUCLEOTIDE SEQUENCE [LARGE SCALE GENOMIC DNA]</scope>
    <source>
        <strain evidence="12 13">CCFEE 536</strain>
    </source>
</reference>
<evidence type="ECO:0000256" key="10">
    <source>
        <dbReference type="ARBA" id="ARBA00023136"/>
    </source>
</evidence>
<sequence length="123" mass="12578">MGAIGGAVWHGVKAITAIKARAPILGGNFGVWGGLFSTFDCAVKGIRKKEDPWNAIIAGFFTGGSLAVRGGAKAVRNGAIGCAILLAVIEGVGIGFQRMMAENTRLDVPPPPPPPEQARAALA</sequence>
<organism evidence="12 13">
    <name type="scientific">Cryomyces antarcticus</name>
    <dbReference type="NCBI Taxonomy" id="329879"/>
    <lineage>
        <taxon>Eukaryota</taxon>
        <taxon>Fungi</taxon>
        <taxon>Dikarya</taxon>
        <taxon>Ascomycota</taxon>
        <taxon>Pezizomycotina</taxon>
        <taxon>Dothideomycetes</taxon>
        <taxon>Dothideomycetes incertae sedis</taxon>
        <taxon>Cryomyces</taxon>
    </lineage>
</organism>
<evidence type="ECO:0000256" key="8">
    <source>
        <dbReference type="ARBA" id="ARBA00023010"/>
    </source>
</evidence>
<evidence type="ECO:0000256" key="3">
    <source>
        <dbReference type="ARBA" id="ARBA00022448"/>
    </source>
</evidence>
<evidence type="ECO:0000256" key="6">
    <source>
        <dbReference type="ARBA" id="ARBA00022927"/>
    </source>
</evidence>
<keyword evidence="3" id="KW-0813">Transport</keyword>
<keyword evidence="6" id="KW-0653">Protein transport</keyword>
<evidence type="ECO:0000256" key="7">
    <source>
        <dbReference type="ARBA" id="ARBA00022989"/>
    </source>
</evidence>
<evidence type="ECO:0000256" key="2">
    <source>
        <dbReference type="ARBA" id="ARBA00008444"/>
    </source>
</evidence>
<comment type="similarity">
    <text evidence="2">Belongs to the Tim17/Tim22/Tim23 family.</text>
</comment>
<keyword evidence="8" id="KW-0811">Translocation</keyword>
<evidence type="ECO:0000256" key="1">
    <source>
        <dbReference type="ARBA" id="ARBA00004448"/>
    </source>
</evidence>
<keyword evidence="9" id="KW-0496">Mitochondrion</keyword>
<evidence type="ECO:0000256" key="11">
    <source>
        <dbReference type="SAM" id="Phobius"/>
    </source>
</evidence>
<comment type="subcellular location">
    <subcellularLocation>
        <location evidence="1">Mitochondrion inner membrane</location>
        <topology evidence="1">Multi-pass membrane protein</topology>
    </subcellularLocation>
</comment>
<evidence type="ECO:0000313" key="13">
    <source>
        <dbReference type="Proteomes" id="UP001357485"/>
    </source>
</evidence>
<dbReference type="Proteomes" id="UP001357485">
    <property type="component" value="Unassembled WGS sequence"/>
</dbReference>
<keyword evidence="5" id="KW-0999">Mitochondrion inner membrane</keyword>
<gene>
    <name evidence="12" type="primary">TIM17</name>
    <name evidence="12" type="ORF">LTR16_004009</name>
</gene>
<keyword evidence="4 11" id="KW-0812">Transmembrane</keyword>
<name>A0ABR0M6R9_9PEZI</name>
<evidence type="ECO:0000256" key="4">
    <source>
        <dbReference type="ARBA" id="ARBA00022692"/>
    </source>
</evidence>
<keyword evidence="13" id="KW-1185">Reference proteome</keyword>
<evidence type="ECO:0000313" key="12">
    <source>
        <dbReference type="EMBL" id="KAK5286810.1"/>
    </source>
</evidence>
<dbReference type="Pfam" id="PF02466">
    <property type="entry name" value="Tim17"/>
    <property type="match status" value="1"/>
</dbReference>
<feature type="transmembrane region" description="Helical" evidence="11">
    <location>
        <begin position="78"/>
        <end position="96"/>
    </location>
</feature>
<accession>A0ABR0M6R9</accession>
<dbReference type="PANTHER" id="PTHR10485">
    <property type="entry name" value="MITOCHONDRIAL IMPORT INNER MEMBRANE TRANSLOCASE SUBUNIT TIM-17"/>
    <property type="match status" value="1"/>
</dbReference>
<proteinExistence type="inferred from homology"/>
<evidence type="ECO:0000256" key="9">
    <source>
        <dbReference type="ARBA" id="ARBA00023128"/>
    </source>
</evidence>
<dbReference type="PANTHER" id="PTHR10485:SF0">
    <property type="entry name" value="AT05822P-RELATED"/>
    <property type="match status" value="1"/>
</dbReference>
<protein>
    <submittedName>
        <fullName evidence="12">Translocase of the inner membrane</fullName>
    </submittedName>
</protein>
<keyword evidence="7 11" id="KW-1133">Transmembrane helix</keyword>
<evidence type="ECO:0000256" key="5">
    <source>
        <dbReference type="ARBA" id="ARBA00022792"/>
    </source>
</evidence>
<dbReference type="EMBL" id="JAVRRA010000484">
    <property type="protein sequence ID" value="KAK5286810.1"/>
    <property type="molecule type" value="Genomic_DNA"/>
</dbReference>
<keyword evidence="10 11" id="KW-0472">Membrane</keyword>
<comment type="caution">
    <text evidence="12">The sequence shown here is derived from an EMBL/GenBank/DDBJ whole genome shotgun (WGS) entry which is preliminary data.</text>
</comment>